<keyword evidence="5 10" id="KW-0444">Lipid biosynthesis</keyword>
<evidence type="ECO:0000256" key="2">
    <source>
        <dbReference type="ARBA" id="ARBA00004496"/>
    </source>
</evidence>
<evidence type="ECO:0000313" key="11">
    <source>
        <dbReference type="EMBL" id="MDA5108127.1"/>
    </source>
</evidence>
<evidence type="ECO:0000256" key="9">
    <source>
        <dbReference type="ARBA" id="ARBA00025049"/>
    </source>
</evidence>
<name>A0A9X3TP34_9BACL</name>
<dbReference type="GO" id="GO:0019171">
    <property type="term" value="F:(3R)-hydroxyacyl-[acyl-carrier-protein] dehydratase activity"/>
    <property type="evidence" value="ECO:0007669"/>
    <property type="project" value="UniProtKB-EC"/>
</dbReference>
<evidence type="ECO:0000256" key="5">
    <source>
        <dbReference type="ARBA" id="ARBA00022516"/>
    </source>
</evidence>
<dbReference type="EMBL" id="JAPYYP010000006">
    <property type="protein sequence ID" value="MDA5108127.1"/>
    <property type="molecule type" value="Genomic_DNA"/>
</dbReference>
<evidence type="ECO:0000256" key="4">
    <source>
        <dbReference type="ARBA" id="ARBA00022490"/>
    </source>
</evidence>
<keyword evidence="7 10" id="KW-0443">Lipid metabolism</keyword>
<comment type="caution">
    <text evidence="11">The sequence shown here is derived from an EMBL/GenBank/DDBJ whole genome shotgun (WGS) entry which is preliminary data.</text>
</comment>
<dbReference type="Proteomes" id="UP001151071">
    <property type="component" value="Unassembled WGS sequence"/>
</dbReference>
<dbReference type="GO" id="GO:0005737">
    <property type="term" value="C:cytoplasm"/>
    <property type="evidence" value="ECO:0007669"/>
    <property type="project" value="UniProtKB-SubCell"/>
</dbReference>
<evidence type="ECO:0000313" key="12">
    <source>
        <dbReference type="Proteomes" id="UP001151071"/>
    </source>
</evidence>
<keyword evidence="12" id="KW-1185">Reference proteome</keyword>
<dbReference type="Gene3D" id="3.10.129.10">
    <property type="entry name" value="Hotdog Thioesterase"/>
    <property type="match status" value="1"/>
</dbReference>
<comment type="similarity">
    <text evidence="3 10">Belongs to the thioester dehydratase family. FabZ subfamily.</text>
</comment>
<comment type="function">
    <text evidence="9 10">Involved in unsaturated fatty acids biosynthesis. Catalyzes the dehydration of short chain beta-hydroxyacyl-ACPs and long chain saturated and unsaturated beta-hydroxyacyl-ACPs.</text>
</comment>
<sequence>MELRTPLDAVDIQAIIPHRYPFLLVDKIVELELGKRAVGIKNVTINEPFFQGHFPGYPVMPGVLIVEALAQVGGVAMYMEENKGKLGLFAGIDGLRFKEQVKPGDTLVLEVEMTRVRGSISKCRGIARVNDKIAVEGELMFALVDAKQAHS</sequence>
<dbReference type="GO" id="GO:0009245">
    <property type="term" value="P:lipid A biosynthetic process"/>
    <property type="evidence" value="ECO:0007669"/>
    <property type="project" value="UniProtKB-UniRule"/>
</dbReference>
<evidence type="ECO:0000256" key="8">
    <source>
        <dbReference type="ARBA" id="ARBA00023239"/>
    </source>
</evidence>
<comment type="subcellular location">
    <subcellularLocation>
        <location evidence="2 10">Cytoplasm</location>
    </subcellularLocation>
</comment>
<evidence type="ECO:0000256" key="6">
    <source>
        <dbReference type="ARBA" id="ARBA00022556"/>
    </source>
</evidence>
<dbReference type="PANTHER" id="PTHR30272">
    <property type="entry name" value="3-HYDROXYACYL-[ACYL-CARRIER-PROTEIN] DEHYDRATASE"/>
    <property type="match status" value="1"/>
</dbReference>
<protein>
    <recommendedName>
        <fullName evidence="10">3-hydroxyacyl-[acyl-carrier-protein] dehydratase FabZ</fullName>
        <ecNumber evidence="10">4.2.1.59</ecNumber>
    </recommendedName>
    <alternativeName>
        <fullName evidence="10">(3R)-hydroxymyristoyl-[acyl-carrier-protein] dehydratase</fullName>
        <shortName evidence="10">(3R)-hydroxymyristoyl-ACP dehydrase</shortName>
    </alternativeName>
    <alternativeName>
        <fullName evidence="10">Beta-hydroxyacyl-ACP dehydratase</fullName>
    </alternativeName>
</protein>
<reference evidence="11" key="1">
    <citation type="submission" date="2022-12" db="EMBL/GenBank/DDBJ databases">
        <title>Draft genome sequence of the thermophilic strain Brevibacillus thermoruber HT42, isolated from Los Humeros, Puebla, Mexico, with biotechnological potential.</title>
        <authorList>
            <person name="Lara Sanchez J."/>
            <person name="Solis Palacios R."/>
            <person name="Bustos Baena A.S."/>
            <person name="Ruz Baez A.E."/>
            <person name="Espinosa Luna G."/>
            <person name="Oliart Ros R.M."/>
        </authorList>
    </citation>
    <scope>NUCLEOTIDE SEQUENCE</scope>
    <source>
        <strain evidence="11">HT42</strain>
    </source>
</reference>
<dbReference type="HAMAP" id="MF_00406">
    <property type="entry name" value="FabZ"/>
    <property type="match status" value="1"/>
</dbReference>
<gene>
    <name evidence="10 11" type="primary">fabZ</name>
    <name evidence="11" type="ORF">O3V59_07130</name>
</gene>
<comment type="catalytic activity">
    <reaction evidence="1 10">
        <text>a (3R)-hydroxyacyl-[ACP] = a (2E)-enoyl-[ACP] + H2O</text>
        <dbReference type="Rhea" id="RHEA:13097"/>
        <dbReference type="Rhea" id="RHEA-COMP:9925"/>
        <dbReference type="Rhea" id="RHEA-COMP:9945"/>
        <dbReference type="ChEBI" id="CHEBI:15377"/>
        <dbReference type="ChEBI" id="CHEBI:78784"/>
        <dbReference type="ChEBI" id="CHEBI:78827"/>
        <dbReference type="EC" id="4.2.1.59"/>
    </reaction>
</comment>
<feature type="active site" evidence="10">
    <location>
        <position position="53"/>
    </location>
</feature>
<dbReference type="EC" id="4.2.1.59" evidence="10"/>
<dbReference type="SUPFAM" id="SSF54637">
    <property type="entry name" value="Thioesterase/thiol ester dehydrase-isomerase"/>
    <property type="match status" value="1"/>
</dbReference>
<dbReference type="GO" id="GO:0006633">
    <property type="term" value="P:fatty acid biosynthetic process"/>
    <property type="evidence" value="ECO:0007669"/>
    <property type="project" value="UniProtKB-UniRule"/>
</dbReference>
<keyword evidence="4 10" id="KW-0963">Cytoplasm</keyword>
<dbReference type="Pfam" id="PF07977">
    <property type="entry name" value="FabA"/>
    <property type="match status" value="1"/>
</dbReference>
<evidence type="ECO:0000256" key="3">
    <source>
        <dbReference type="ARBA" id="ARBA00009174"/>
    </source>
</evidence>
<evidence type="ECO:0000256" key="7">
    <source>
        <dbReference type="ARBA" id="ARBA00023098"/>
    </source>
</evidence>
<organism evidence="11 12">
    <name type="scientific">Brevibacillus thermoruber</name>
    <dbReference type="NCBI Taxonomy" id="33942"/>
    <lineage>
        <taxon>Bacteria</taxon>
        <taxon>Bacillati</taxon>
        <taxon>Bacillota</taxon>
        <taxon>Bacilli</taxon>
        <taxon>Bacillales</taxon>
        <taxon>Paenibacillaceae</taxon>
        <taxon>Brevibacillus</taxon>
    </lineage>
</organism>
<keyword evidence="6 10" id="KW-0441">Lipid A biosynthesis</keyword>
<dbReference type="NCBIfam" id="NF000582">
    <property type="entry name" value="PRK00006.1"/>
    <property type="match status" value="1"/>
</dbReference>
<dbReference type="RefSeq" id="WP_029100342.1">
    <property type="nucleotide sequence ID" value="NZ_JAPYYP010000006.1"/>
</dbReference>
<dbReference type="InterPro" id="IPR010084">
    <property type="entry name" value="FabZ"/>
</dbReference>
<accession>A0A9X3TP34</accession>
<dbReference type="FunFam" id="3.10.129.10:FF:000001">
    <property type="entry name" value="3-hydroxyacyl-[acyl-carrier-protein] dehydratase FabZ"/>
    <property type="match status" value="1"/>
</dbReference>
<evidence type="ECO:0000256" key="1">
    <source>
        <dbReference type="ARBA" id="ARBA00001055"/>
    </source>
</evidence>
<dbReference type="PANTHER" id="PTHR30272:SF1">
    <property type="entry name" value="3-HYDROXYACYL-[ACYL-CARRIER-PROTEIN] DEHYDRATASE"/>
    <property type="match status" value="1"/>
</dbReference>
<keyword evidence="8 10" id="KW-0456">Lyase</keyword>
<dbReference type="InterPro" id="IPR013114">
    <property type="entry name" value="FabA_FabZ"/>
</dbReference>
<dbReference type="NCBIfam" id="TIGR01750">
    <property type="entry name" value="fabZ"/>
    <property type="match status" value="1"/>
</dbReference>
<dbReference type="GO" id="GO:0016020">
    <property type="term" value="C:membrane"/>
    <property type="evidence" value="ECO:0007669"/>
    <property type="project" value="GOC"/>
</dbReference>
<dbReference type="AlphaFoldDB" id="A0A9X3TP34"/>
<dbReference type="InterPro" id="IPR029069">
    <property type="entry name" value="HotDog_dom_sf"/>
</dbReference>
<proteinExistence type="inferred from homology"/>
<dbReference type="CDD" id="cd01288">
    <property type="entry name" value="FabZ"/>
    <property type="match status" value="1"/>
</dbReference>
<evidence type="ECO:0000256" key="10">
    <source>
        <dbReference type="HAMAP-Rule" id="MF_00406"/>
    </source>
</evidence>